<dbReference type="SUPFAM" id="SSF52343">
    <property type="entry name" value="Ferredoxin reductase-like, C-terminal NADP-linked domain"/>
    <property type="match status" value="1"/>
</dbReference>
<sequence length="613" mass="66654">MALNGWHRGEASIRSRTGLDKDPSLNYLYMSVGGELPHDHAIFHSTRLPFLPVAIQDEDGRPWASILAGSGALGFVSYPRYTTLVARAQVWDGDPIHNMKLRPDGTGLIAGLGVELSTRRRNKFAGKITSLTRSSSSWDVEMTVDEAIGNCPKYIPVRELEPHQTHPIIQFSNYNFTAVDTLPDIALDLIHRSDMLFFATALESTDPLYPAHLGMNIRGGRPGFTRIISDRRTLVMPDYSGNRILTSLGNIEATPLAGLVFPDFDTGDVLYLTGEARNLVGDEASQIMFQQDRLTTIHVTGAVYISNALPVRVREGTEVQPSPYSPPVKLLNEESASRVVFSGNDTVSATLVSMRLVSETIGTFTFATSKPLNIVPGQAIILDLSGFLGALKYRHMAPSNPVSVNDDRIRTWTVSGTNKARSEFALTLKLKPGGAATTAFFSIAHNVPPPLLDDARQLGLEVPVIGITGEFSLSDSGPSGTRKRALMVAGGIGVTPFLAMLKAAEGWDITILLASREPEVLVPLLLDAASSGRVKALEIHVFSSLVPRYHSSDSRVHAHQGRLNESWISGMGESWADRDVFLCGPRGMNEVAKEGLKRAGVDVEKVKEEGFAY</sequence>
<dbReference type="STRING" id="1314674.A0A0D7B1Q2"/>
<keyword evidence="3" id="KW-1185">Reference proteome</keyword>
<dbReference type="Pfam" id="PF00175">
    <property type="entry name" value="NAD_binding_1"/>
    <property type="match status" value="1"/>
</dbReference>
<dbReference type="SUPFAM" id="SSF63380">
    <property type="entry name" value="Riboflavin synthase domain-like"/>
    <property type="match status" value="1"/>
</dbReference>
<dbReference type="Gene3D" id="3.40.50.80">
    <property type="entry name" value="Nucleotide-binding domain of ferredoxin-NADP reductase (FNR) module"/>
    <property type="match status" value="1"/>
</dbReference>
<evidence type="ECO:0000313" key="2">
    <source>
        <dbReference type="EMBL" id="KIY64543.1"/>
    </source>
</evidence>
<dbReference type="Gene3D" id="2.30.110.10">
    <property type="entry name" value="Electron Transport, Fmn-binding Protein, Chain A"/>
    <property type="match status" value="1"/>
</dbReference>
<dbReference type="InterPro" id="IPR017938">
    <property type="entry name" value="Riboflavin_synthase-like_b-brl"/>
</dbReference>
<protein>
    <recommendedName>
        <fullName evidence="1">Oxidoreductase FAD/NAD(P)-binding domain-containing protein</fullName>
    </recommendedName>
</protein>
<dbReference type="InterPro" id="IPR001433">
    <property type="entry name" value="OxRdtase_FAD/NAD-bd"/>
</dbReference>
<name>A0A0D7B1Q2_9AGAR</name>
<dbReference type="PANTHER" id="PTHR42815:SF2">
    <property type="entry name" value="FAD-BINDING, PUTATIVE (AFU_ORTHOLOGUE AFUA_6G07600)-RELATED"/>
    <property type="match status" value="1"/>
</dbReference>
<evidence type="ECO:0000259" key="1">
    <source>
        <dbReference type="Pfam" id="PF00175"/>
    </source>
</evidence>
<proteinExistence type="predicted"/>
<reference evidence="2 3" key="1">
    <citation type="journal article" date="2015" name="Fungal Genet. Biol.">
        <title>Evolution of novel wood decay mechanisms in Agaricales revealed by the genome sequences of Fistulina hepatica and Cylindrobasidium torrendii.</title>
        <authorList>
            <person name="Floudas D."/>
            <person name="Held B.W."/>
            <person name="Riley R."/>
            <person name="Nagy L.G."/>
            <person name="Koehler G."/>
            <person name="Ransdell A.S."/>
            <person name="Younus H."/>
            <person name="Chow J."/>
            <person name="Chiniquy J."/>
            <person name="Lipzen A."/>
            <person name="Tritt A."/>
            <person name="Sun H."/>
            <person name="Haridas S."/>
            <person name="LaButti K."/>
            <person name="Ohm R.A."/>
            <person name="Kues U."/>
            <person name="Blanchette R.A."/>
            <person name="Grigoriev I.V."/>
            <person name="Minto R.E."/>
            <person name="Hibbett D.S."/>
        </authorList>
    </citation>
    <scope>NUCLEOTIDE SEQUENCE [LARGE SCALE GENOMIC DNA]</scope>
    <source>
        <strain evidence="2 3">FP15055 ss-10</strain>
    </source>
</reference>
<feature type="domain" description="Oxidoreductase FAD/NAD(P)-binding" evidence="1">
    <location>
        <begin position="487"/>
        <end position="593"/>
    </location>
</feature>
<dbReference type="OrthoDB" id="436496at2759"/>
<gene>
    <name evidence="2" type="ORF">CYLTODRAFT_401684</name>
</gene>
<dbReference type="EMBL" id="KN880630">
    <property type="protein sequence ID" value="KIY64543.1"/>
    <property type="molecule type" value="Genomic_DNA"/>
</dbReference>
<evidence type="ECO:0000313" key="3">
    <source>
        <dbReference type="Proteomes" id="UP000054007"/>
    </source>
</evidence>
<dbReference type="Proteomes" id="UP000054007">
    <property type="component" value="Unassembled WGS sequence"/>
</dbReference>
<dbReference type="InterPro" id="IPR039261">
    <property type="entry name" value="FNR_nucleotide-bd"/>
</dbReference>
<accession>A0A0D7B1Q2</accession>
<organism evidence="2 3">
    <name type="scientific">Cylindrobasidium torrendii FP15055 ss-10</name>
    <dbReference type="NCBI Taxonomy" id="1314674"/>
    <lineage>
        <taxon>Eukaryota</taxon>
        <taxon>Fungi</taxon>
        <taxon>Dikarya</taxon>
        <taxon>Basidiomycota</taxon>
        <taxon>Agaricomycotina</taxon>
        <taxon>Agaricomycetes</taxon>
        <taxon>Agaricomycetidae</taxon>
        <taxon>Agaricales</taxon>
        <taxon>Marasmiineae</taxon>
        <taxon>Physalacriaceae</taxon>
        <taxon>Cylindrobasidium</taxon>
    </lineage>
</organism>
<dbReference type="PANTHER" id="PTHR42815">
    <property type="entry name" value="FAD-BINDING, PUTATIVE (AFU_ORTHOLOGUE AFUA_6G07600)-RELATED"/>
    <property type="match status" value="1"/>
</dbReference>
<dbReference type="InterPro" id="IPR012349">
    <property type="entry name" value="Split_barrel_FMN-bd"/>
</dbReference>
<dbReference type="GO" id="GO:0016491">
    <property type="term" value="F:oxidoreductase activity"/>
    <property type="evidence" value="ECO:0007669"/>
    <property type="project" value="InterPro"/>
</dbReference>
<dbReference type="AlphaFoldDB" id="A0A0D7B1Q2"/>